<feature type="region of interest" description="Disordered" evidence="1">
    <location>
        <begin position="841"/>
        <end position="862"/>
    </location>
</feature>
<feature type="region of interest" description="Disordered" evidence="1">
    <location>
        <begin position="1008"/>
        <end position="1040"/>
    </location>
</feature>
<evidence type="ECO:0000313" key="2">
    <source>
        <dbReference type="EMBL" id="CBY23499.1"/>
    </source>
</evidence>
<accession>E4X230</accession>
<dbReference type="EMBL" id="FN653021">
    <property type="protein sequence ID" value="CBY23499.1"/>
    <property type="molecule type" value="Genomic_DNA"/>
</dbReference>
<evidence type="ECO:0000313" key="3">
    <source>
        <dbReference type="Proteomes" id="UP000001307"/>
    </source>
</evidence>
<sequence length="1483" mass="167205">MPADSPWQRDTKSTTARSEATKKEMQRQTEAYRRLIKDEDYFFRLKEEVDSARDPDKVRYDFKVLTSEDDDDTEMAKIWCQKATADGSMMERNARPCSPDFKPTQPEDIRDSPKQPLTDKPNYASALNIVPLGPQEQYAVYFDKNDLETRSRKYCRIGEPGFIQEYRARATKLGSTCPSFFNSMYGRLHIVEYLASLEGVNWTTEERALLIAGLDSVLESLNPSSKHFRSDLLAVFEGNHSKNGDSAVGYMGLVALHDGIRTFKRKGVTVRESTTRRVQDILYSVSEFRKVFPEFKQRTNVRRLLGTTRYDFPGTSCLLTYEDAYFVSQRLSILPKNERRCFILELYLEGKCIGTLCFIGTQHQITLQPGEYALTESEYGLEPKTRHERKGPAQRERQRKEALDQEPTTESLREHKRLHQEAMTRNSEAIAFQEALNQEEKSLNLAFKNRPSTKPSEAEKILLGQYFQTQIEEEIYRRVVENESFLDQMRRISEWSKAAVAEARRKRASVDCPLLQPEAETQKALDERTLAYNRAVQEFQASVLRDRPDYQVNLAQLQAELTALSLVPSYSIVDQFWTVLRRSCERILGCEACKGRHGILQRRCDCLRVWLQTREDQEDRDDDGRPHWDRGFVACFKCREYNEELGQQELPEDYLLSVNKPLCKCMETWLGVFAAEKEPFDFCQTCAAPATKCKHPSPLPRQLSRPGQYGYEIQEASSDKVSVAGQPDLHLTPLKNRGSMTGFHESQFGASLVSGESRLNREPAQGPVITDQEVAAMILAGNTTAGDLDPPSLEMDDPRVVFKEDHYSANLAYEENEASQERAAASGPTVALEALKKKALEQQQTLKEPHQATSSQDPVLNPAENFTQENFSEIMEDDCVDGTHVKAVFEIEDQSEISSLAEARVVQNISKGEIQTVLGYGKIPSFIVPFDGRTGGGYPANGVPKHYQEKVDGSNITRSQSYVLYSSPLAQGPLSMMNNKAVAQRYLQSRSGRLYNAKGTLFRLLRDTAQPVESTEPDGGSTKTVEKPEKNQADTAPSSRTADLAVLTEEEKAFPTGAQIAEECTNAKYQLEGEKTVRRGQKVAMRITATWMMEPTCIPVDSNRDWLTKLTSADAHSSGVDEFIGIVAGQMSFHSRHWKERLLENGQRVFQTTSPGKSYSQYSYSTGSGRDIAGTWSLKIGGRVVIGFLCGCCTRLSLAEAAKMASPPTEDAYNAAIAGRKAAIQLVDDLSVGAPKGAKMLCPTMDPPTTAGTWRLARTKKGEPKHWEFIIWPGYEMEFVEEGQERGFRQCVRVTNGKEMAVETLIAIQGTCSFIVTNFAELQTRFKAFCNEQKPVVVPRSKAFVGNRYPRGLMTPSWIENEHLIQRVHGKNWAKHFEKMVFSMEADAPVFWLEGSKNGKLAQKYLVSDYDSTIEEVEILGRVDTSGRFIRMGEEENYQPGSSPQLNPLLCGGHRMAKKTKAKRHASSKKRYSTAEFSSSETL</sequence>
<proteinExistence type="predicted"/>
<feature type="region of interest" description="Disordered" evidence="1">
    <location>
        <begin position="1457"/>
        <end position="1483"/>
    </location>
</feature>
<dbReference type="InParanoid" id="E4X230"/>
<name>E4X230_OIKDI</name>
<feature type="region of interest" description="Disordered" evidence="1">
    <location>
        <begin position="90"/>
        <end position="118"/>
    </location>
</feature>
<dbReference type="Proteomes" id="UP000001307">
    <property type="component" value="Unassembled WGS sequence"/>
</dbReference>
<organism evidence="2">
    <name type="scientific">Oikopleura dioica</name>
    <name type="common">Tunicate</name>
    <dbReference type="NCBI Taxonomy" id="34765"/>
    <lineage>
        <taxon>Eukaryota</taxon>
        <taxon>Metazoa</taxon>
        <taxon>Chordata</taxon>
        <taxon>Tunicata</taxon>
        <taxon>Appendicularia</taxon>
        <taxon>Copelata</taxon>
        <taxon>Oikopleuridae</taxon>
        <taxon>Oikopleura</taxon>
    </lineage>
</organism>
<gene>
    <name evidence="2" type="ORF">GSOID_T00015943001</name>
</gene>
<keyword evidence="3" id="KW-1185">Reference proteome</keyword>
<feature type="region of interest" description="Disordered" evidence="1">
    <location>
        <begin position="378"/>
        <end position="414"/>
    </location>
</feature>
<feature type="compositionally biased region" description="Basic and acidic residues" evidence="1">
    <location>
        <begin position="381"/>
        <end position="403"/>
    </location>
</feature>
<evidence type="ECO:0000256" key="1">
    <source>
        <dbReference type="SAM" id="MobiDB-lite"/>
    </source>
</evidence>
<feature type="region of interest" description="Disordered" evidence="1">
    <location>
        <begin position="1"/>
        <end position="28"/>
    </location>
</feature>
<feature type="compositionally biased region" description="Basic and acidic residues" evidence="1">
    <location>
        <begin position="19"/>
        <end position="28"/>
    </location>
</feature>
<reference evidence="2" key="1">
    <citation type="journal article" date="2010" name="Science">
        <title>Plasticity of animal genome architecture unmasked by rapid evolution of a pelagic tunicate.</title>
        <authorList>
            <person name="Denoeud F."/>
            <person name="Henriet S."/>
            <person name="Mungpakdee S."/>
            <person name="Aury J.M."/>
            <person name="Da Silva C."/>
            <person name="Brinkmann H."/>
            <person name="Mikhaleva J."/>
            <person name="Olsen L.C."/>
            <person name="Jubin C."/>
            <person name="Canestro C."/>
            <person name="Bouquet J.M."/>
            <person name="Danks G."/>
            <person name="Poulain J."/>
            <person name="Campsteijn C."/>
            <person name="Adamski M."/>
            <person name="Cross I."/>
            <person name="Yadetie F."/>
            <person name="Muffato M."/>
            <person name="Louis A."/>
            <person name="Butcher S."/>
            <person name="Tsagkogeorga G."/>
            <person name="Konrad A."/>
            <person name="Singh S."/>
            <person name="Jensen M.F."/>
            <person name="Cong E.H."/>
            <person name="Eikeseth-Otteraa H."/>
            <person name="Noel B."/>
            <person name="Anthouard V."/>
            <person name="Porcel B.M."/>
            <person name="Kachouri-Lafond R."/>
            <person name="Nishino A."/>
            <person name="Ugolini M."/>
            <person name="Chourrout P."/>
            <person name="Nishida H."/>
            <person name="Aasland R."/>
            <person name="Huzurbazar S."/>
            <person name="Westhof E."/>
            <person name="Delsuc F."/>
            <person name="Lehrach H."/>
            <person name="Reinhardt R."/>
            <person name="Weissenbach J."/>
            <person name="Roy S.W."/>
            <person name="Artiguenave F."/>
            <person name="Postlethwait J.H."/>
            <person name="Manak J.R."/>
            <person name="Thompson E.M."/>
            <person name="Jaillon O."/>
            <person name="Du Pasquier L."/>
            <person name="Boudinot P."/>
            <person name="Liberles D.A."/>
            <person name="Volff J.N."/>
            <person name="Philippe H."/>
            <person name="Lenhard B."/>
            <person name="Roest Crollius H."/>
            <person name="Wincker P."/>
            <person name="Chourrout D."/>
        </authorList>
    </citation>
    <scope>NUCLEOTIDE SEQUENCE [LARGE SCALE GENOMIC DNA]</scope>
</reference>
<feature type="compositionally biased region" description="Basic residues" evidence="1">
    <location>
        <begin position="1457"/>
        <end position="1472"/>
    </location>
</feature>
<protein>
    <submittedName>
        <fullName evidence="2">Uncharacterized protein</fullName>
    </submittedName>
</protein>